<keyword evidence="4" id="KW-0548">Nucleotidyltransferase</keyword>
<evidence type="ECO:0000256" key="6">
    <source>
        <dbReference type="ARBA" id="ARBA00022741"/>
    </source>
</evidence>
<evidence type="ECO:0000256" key="5">
    <source>
        <dbReference type="ARBA" id="ARBA00022723"/>
    </source>
</evidence>
<dbReference type="OrthoDB" id="9809668at2"/>
<organism evidence="11 12">
    <name type="scientific">Aphanothece hegewaldii CCALA 016</name>
    <dbReference type="NCBI Taxonomy" id="2107694"/>
    <lineage>
        <taxon>Bacteria</taxon>
        <taxon>Bacillati</taxon>
        <taxon>Cyanobacteriota</taxon>
        <taxon>Cyanophyceae</taxon>
        <taxon>Oscillatoriophycideae</taxon>
        <taxon>Chroococcales</taxon>
        <taxon>Aphanothecaceae</taxon>
        <taxon>Aphanothece</taxon>
    </lineage>
</organism>
<keyword evidence="7" id="KW-0067">ATP-binding</keyword>
<evidence type="ECO:0000256" key="1">
    <source>
        <dbReference type="ARBA" id="ARBA00001946"/>
    </source>
</evidence>
<evidence type="ECO:0000256" key="7">
    <source>
        <dbReference type="ARBA" id="ARBA00022840"/>
    </source>
</evidence>
<dbReference type="AlphaFoldDB" id="A0A2T1M3J1"/>
<keyword evidence="6" id="KW-0547">Nucleotide-binding</keyword>
<evidence type="ECO:0000256" key="2">
    <source>
        <dbReference type="ARBA" id="ARBA00022649"/>
    </source>
</evidence>
<sequence>MELEKVLLIVTEHQDTLRRLGVKSLDLFGSVARNQATVTSDVDFMVEFSNDAGFFELIQLKYYLEDILGCKVDLGTKDSLREPLKESVMKDTICVI</sequence>
<evidence type="ECO:0000256" key="3">
    <source>
        <dbReference type="ARBA" id="ARBA00022679"/>
    </source>
</evidence>
<dbReference type="Pfam" id="PF01909">
    <property type="entry name" value="NTP_transf_2"/>
    <property type="match status" value="1"/>
</dbReference>
<dbReference type="GO" id="GO:0046872">
    <property type="term" value="F:metal ion binding"/>
    <property type="evidence" value="ECO:0007669"/>
    <property type="project" value="UniProtKB-KW"/>
</dbReference>
<dbReference type="InterPro" id="IPR043519">
    <property type="entry name" value="NT_sf"/>
</dbReference>
<dbReference type="EMBL" id="PXOH01000001">
    <property type="protein sequence ID" value="PSF39320.1"/>
    <property type="molecule type" value="Genomic_DNA"/>
</dbReference>
<dbReference type="PANTHER" id="PTHR33571">
    <property type="entry name" value="SSL8005 PROTEIN"/>
    <property type="match status" value="1"/>
</dbReference>
<keyword evidence="3 11" id="KW-0808">Transferase</keyword>
<dbReference type="Gene3D" id="3.30.460.10">
    <property type="entry name" value="Beta Polymerase, domain 2"/>
    <property type="match status" value="1"/>
</dbReference>
<evidence type="ECO:0000256" key="9">
    <source>
        <dbReference type="ARBA" id="ARBA00038276"/>
    </source>
</evidence>
<dbReference type="Proteomes" id="UP000239001">
    <property type="component" value="Unassembled WGS sequence"/>
</dbReference>
<evidence type="ECO:0000313" key="12">
    <source>
        <dbReference type="Proteomes" id="UP000239001"/>
    </source>
</evidence>
<protein>
    <submittedName>
        <fullName evidence="11">Nucleotidyltransferase</fullName>
    </submittedName>
</protein>
<name>A0A2T1M3J1_9CHRO</name>
<proteinExistence type="inferred from homology"/>
<comment type="caution">
    <text evidence="11">The sequence shown here is derived from an EMBL/GenBank/DDBJ whole genome shotgun (WGS) entry which is preliminary data.</text>
</comment>
<keyword evidence="12" id="KW-1185">Reference proteome</keyword>
<accession>A0A2T1M3J1</accession>
<comment type="similarity">
    <text evidence="9">Belongs to the MntA antitoxin family.</text>
</comment>
<dbReference type="InterPro" id="IPR002934">
    <property type="entry name" value="Polymerase_NTP_transf_dom"/>
</dbReference>
<evidence type="ECO:0000256" key="8">
    <source>
        <dbReference type="ARBA" id="ARBA00022842"/>
    </source>
</evidence>
<evidence type="ECO:0000313" key="11">
    <source>
        <dbReference type="EMBL" id="PSF39320.1"/>
    </source>
</evidence>
<keyword evidence="8" id="KW-0460">Magnesium</keyword>
<dbReference type="PANTHER" id="PTHR33571:SF12">
    <property type="entry name" value="BSL3053 PROTEIN"/>
    <property type="match status" value="1"/>
</dbReference>
<evidence type="ECO:0000259" key="10">
    <source>
        <dbReference type="Pfam" id="PF01909"/>
    </source>
</evidence>
<dbReference type="CDD" id="cd05403">
    <property type="entry name" value="NT_KNTase_like"/>
    <property type="match status" value="1"/>
</dbReference>
<dbReference type="InterPro" id="IPR052038">
    <property type="entry name" value="Type-VII_TA_antitoxin"/>
</dbReference>
<gene>
    <name evidence="11" type="ORF">C7H19_00595</name>
</gene>
<dbReference type="RefSeq" id="WP_106454942.1">
    <property type="nucleotide sequence ID" value="NZ_PXOH01000001.1"/>
</dbReference>
<dbReference type="GO" id="GO:0005524">
    <property type="term" value="F:ATP binding"/>
    <property type="evidence" value="ECO:0007669"/>
    <property type="project" value="UniProtKB-KW"/>
</dbReference>
<reference evidence="11 12" key="1">
    <citation type="submission" date="2018-03" db="EMBL/GenBank/DDBJ databases">
        <title>The ancient ancestry and fast evolution of plastids.</title>
        <authorList>
            <person name="Moore K.R."/>
            <person name="Magnabosco C."/>
            <person name="Momper L."/>
            <person name="Gold D.A."/>
            <person name="Bosak T."/>
            <person name="Fournier G.P."/>
        </authorList>
    </citation>
    <scope>NUCLEOTIDE SEQUENCE [LARGE SCALE GENOMIC DNA]</scope>
    <source>
        <strain evidence="11 12">CCALA 016</strain>
    </source>
</reference>
<feature type="domain" description="Polymerase nucleotidyl transferase" evidence="10">
    <location>
        <begin position="15"/>
        <end position="93"/>
    </location>
</feature>
<dbReference type="SUPFAM" id="SSF81301">
    <property type="entry name" value="Nucleotidyltransferase"/>
    <property type="match status" value="1"/>
</dbReference>
<keyword evidence="5" id="KW-0479">Metal-binding</keyword>
<comment type="cofactor">
    <cofactor evidence="1">
        <name>Mg(2+)</name>
        <dbReference type="ChEBI" id="CHEBI:18420"/>
    </cofactor>
</comment>
<evidence type="ECO:0000256" key="4">
    <source>
        <dbReference type="ARBA" id="ARBA00022695"/>
    </source>
</evidence>
<reference evidence="11 12" key="2">
    <citation type="submission" date="2018-03" db="EMBL/GenBank/DDBJ databases">
        <authorList>
            <person name="Keele B.F."/>
        </authorList>
    </citation>
    <scope>NUCLEOTIDE SEQUENCE [LARGE SCALE GENOMIC DNA]</scope>
    <source>
        <strain evidence="11 12">CCALA 016</strain>
    </source>
</reference>
<dbReference type="GO" id="GO:0016779">
    <property type="term" value="F:nucleotidyltransferase activity"/>
    <property type="evidence" value="ECO:0007669"/>
    <property type="project" value="UniProtKB-KW"/>
</dbReference>
<keyword evidence="2" id="KW-1277">Toxin-antitoxin system</keyword>